<dbReference type="Gene3D" id="2.170.120.20">
    <property type="entry name" value="Ribosomal protein L25, beta domain"/>
    <property type="match status" value="1"/>
</dbReference>
<dbReference type="Pfam" id="PF01386">
    <property type="entry name" value="Ribosomal_L25p"/>
    <property type="match status" value="1"/>
</dbReference>
<evidence type="ECO:0000256" key="4">
    <source>
        <dbReference type="ARBA" id="ARBA00023274"/>
    </source>
</evidence>
<dbReference type="InterPro" id="IPR020930">
    <property type="entry name" value="Ribosomal_uL5_bac-type"/>
</dbReference>
<evidence type="ECO:0000256" key="1">
    <source>
        <dbReference type="ARBA" id="ARBA00022730"/>
    </source>
</evidence>
<feature type="domain" description="Large ribosomal subunit protein bL25 beta" evidence="7">
    <location>
        <begin position="99"/>
        <end position="187"/>
    </location>
</feature>
<evidence type="ECO:0000256" key="2">
    <source>
        <dbReference type="ARBA" id="ARBA00022884"/>
    </source>
</evidence>
<dbReference type="CDD" id="cd00495">
    <property type="entry name" value="Ribosomal_L25_TL5_CTC"/>
    <property type="match status" value="1"/>
</dbReference>
<dbReference type="EMBL" id="JAMQGP010000002">
    <property type="protein sequence ID" value="MCM2679099.1"/>
    <property type="molecule type" value="Genomic_DNA"/>
</dbReference>
<keyword evidence="9" id="KW-1185">Reference proteome</keyword>
<organism evidence="8 9">
    <name type="scientific">Echinimonas agarilytica</name>
    <dbReference type="NCBI Taxonomy" id="1215918"/>
    <lineage>
        <taxon>Bacteria</taxon>
        <taxon>Pseudomonadati</taxon>
        <taxon>Pseudomonadota</taxon>
        <taxon>Gammaproteobacteria</taxon>
        <taxon>Alteromonadales</taxon>
        <taxon>Echinimonadaceae</taxon>
        <taxon>Echinimonas</taxon>
    </lineage>
</organism>
<dbReference type="GO" id="GO:0003735">
    <property type="term" value="F:structural constituent of ribosome"/>
    <property type="evidence" value="ECO:0007669"/>
    <property type="project" value="InterPro"/>
</dbReference>
<comment type="caution">
    <text evidence="8">The sequence shown here is derived from an EMBL/GenBank/DDBJ whole genome shotgun (WGS) entry which is preliminary data.</text>
</comment>
<dbReference type="InterPro" id="IPR020057">
    <property type="entry name" value="Ribosomal_bL25_b-dom"/>
</dbReference>
<dbReference type="InterPro" id="IPR011035">
    <property type="entry name" value="Ribosomal_bL25/Gln-tRNA_synth"/>
</dbReference>
<dbReference type="Proteomes" id="UP001165393">
    <property type="component" value="Unassembled WGS sequence"/>
</dbReference>
<dbReference type="InterPro" id="IPR037121">
    <property type="entry name" value="Ribosomal_bL25_C"/>
</dbReference>
<dbReference type="NCBIfam" id="TIGR00731">
    <property type="entry name" value="bL25_bact_ctc"/>
    <property type="match status" value="1"/>
</dbReference>
<sequence length="207" mass="22369">MSLDAVVRTDLGKGASRRLRHTDAVPAIIYGADQEPVAITLSHSKVLKAQESEVFYSQVLDINLDGKVVQAIVKDMQRHAYKPKVTHIDFLRIDATHVLTTTVPVHFLNEDTAEAVKNGGVVNHLANEIAVSCLPADLPEFIEVDLTDVEIGQTVHLSEIKLPKGVESVELLKGEDHDQAVVGIVAAKAVKEEDDDAAADAPEAEAE</sequence>
<dbReference type="NCBIfam" id="NF004130">
    <property type="entry name" value="PRK05618.1-5"/>
    <property type="match status" value="1"/>
</dbReference>
<dbReference type="HAMAP" id="MF_01336">
    <property type="entry name" value="Ribosomal_bL25"/>
    <property type="match status" value="1"/>
</dbReference>
<dbReference type="SUPFAM" id="SSF50715">
    <property type="entry name" value="Ribosomal protein L25-like"/>
    <property type="match status" value="1"/>
</dbReference>
<comment type="similarity">
    <text evidence="5">Belongs to the bacterial ribosomal protein bL25 family. CTC subfamily.</text>
</comment>
<dbReference type="NCBIfam" id="NF004612">
    <property type="entry name" value="PRK05943.1"/>
    <property type="match status" value="1"/>
</dbReference>
<dbReference type="GO" id="GO:0008097">
    <property type="term" value="F:5S rRNA binding"/>
    <property type="evidence" value="ECO:0007669"/>
    <property type="project" value="InterPro"/>
</dbReference>
<dbReference type="Pfam" id="PF14693">
    <property type="entry name" value="Ribosomal_TL5_C"/>
    <property type="match status" value="1"/>
</dbReference>
<keyword evidence="2 5" id="KW-0694">RNA-binding</keyword>
<evidence type="ECO:0000313" key="9">
    <source>
        <dbReference type="Proteomes" id="UP001165393"/>
    </source>
</evidence>
<accession>A0AA41W505</accession>
<evidence type="ECO:0000259" key="6">
    <source>
        <dbReference type="Pfam" id="PF01386"/>
    </source>
</evidence>
<protein>
    <recommendedName>
        <fullName evidence="5">Large ribosomal subunit protein bL25</fullName>
    </recommendedName>
    <alternativeName>
        <fullName evidence="5">General stress protein CTC</fullName>
    </alternativeName>
</protein>
<comment type="function">
    <text evidence="5">This is one of the proteins that binds to the 5S RNA in the ribosome where it forms part of the central protuberance.</text>
</comment>
<name>A0AA41W505_9GAMM</name>
<dbReference type="InterPro" id="IPR001021">
    <property type="entry name" value="Ribosomal_bL25_long"/>
</dbReference>
<dbReference type="Gene3D" id="2.40.240.10">
    <property type="entry name" value="Ribosomal Protein L25, Chain P"/>
    <property type="match status" value="1"/>
</dbReference>
<feature type="domain" description="Large ribosomal subunit protein bL25 L25" evidence="6">
    <location>
        <begin position="3"/>
        <end position="90"/>
    </location>
</feature>
<dbReference type="GO" id="GO:0006412">
    <property type="term" value="P:translation"/>
    <property type="evidence" value="ECO:0007669"/>
    <property type="project" value="UniProtKB-UniRule"/>
</dbReference>
<dbReference type="HAMAP" id="MF_01334">
    <property type="entry name" value="Ribosomal_bL25_CTC"/>
    <property type="match status" value="1"/>
</dbReference>
<keyword evidence="1 5" id="KW-0699">rRNA-binding</keyword>
<dbReference type="FunFam" id="2.40.240.10:FF:000002">
    <property type="entry name" value="50S ribosomal protein L25"/>
    <property type="match status" value="1"/>
</dbReference>
<dbReference type="GO" id="GO:0022625">
    <property type="term" value="C:cytosolic large ribosomal subunit"/>
    <property type="evidence" value="ECO:0007669"/>
    <property type="project" value="TreeGrafter"/>
</dbReference>
<evidence type="ECO:0000256" key="5">
    <source>
        <dbReference type="HAMAP-Rule" id="MF_01334"/>
    </source>
</evidence>
<dbReference type="InterPro" id="IPR029751">
    <property type="entry name" value="Ribosomal_L25_dom"/>
</dbReference>
<evidence type="ECO:0000313" key="8">
    <source>
        <dbReference type="EMBL" id="MCM2679099.1"/>
    </source>
</evidence>
<keyword evidence="3 5" id="KW-0689">Ribosomal protein</keyword>
<comment type="subunit">
    <text evidence="5">Part of the 50S ribosomal subunit; part of the 5S rRNA/L5/L18/L25 subcomplex. Contacts the 5S rRNA. Binds to the 5S rRNA independently of L5 and L18.</text>
</comment>
<dbReference type="InterPro" id="IPR020056">
    <property type="entry name" value="Rbsml_bL25/Gln-tRNA_synth_N"/>
</dbReference>
<evidence type="ECO:0000256" key="3">
    <source>
        <dbReference type="ARBA" id="ARBA00022980"/>
    </source>
</evidence>
<dbReference type="PANTHER" id="PTHR33284">
    <property type="entry name" value="RIBOSOMAL PROTEIN L25/GLN-TRNA SYNTHETASE, ANTI-CODON-BINDING DOMAIN-CONTAINING PROTEIN"/>
    <property type="match status" value="1"/>
</dbReference>
<evidence type="ECO:0000259" key="7">
    <source>
        <dbReference type="Pfam" id="PF14693"/>
    </source>
</evidence>
<dbReference type="InterPro" id="IPR020055">
    <property type="entry name" value="Ribosomal_bL25_short"/>
</dbReference>
<keyword evidence="4 5" id="KW-0687">Ribonucleoprotein</keyword>
<gene>
    <name evidence="5" type="primary">rplY</name>
    <name evidence="5" type="synonym">ctc</name>
    <name evidence="8" type="ORF">NAF29_05340</name>
</gene>
<reference evidence="8 9" key="1">
    <citation type="journal article" date="2013" name="Antonie Van Leeuwenhoek">
        <title>Echinimonas agarilytica gen. nov., sp. nov., a new gammaproteobacterium isolated from the sea urchin Strongylocentrotus intermedius.</title>
        <authorList>
            <person name="Nedashkovskaya O.I."/>
            <person name="Stenkova A.M."/>
            <person name="Zhukova N.V."/>
            <person name="Van Trappen S."/>
            <person name="Lee J.S."/>
            <person name="Kim S.B."/>
        </authorList>
    </citation>
    <scope>NUCLEOTIDE SEQUENCE [LARGE SCALE GENOMIC DNA]</scope>
    <source>
        <strain evidence="8 9">KMM 6351</strain>
    </source>
</reference>
<proteinExistence type="inferred from homology"/>
<dbReference type="NCBIfam" id="NF004128">
    <property type="entry name" value="PRK05618.1-2"/>
    <property type="match status" value="1"/>
</dbReference>
<dbReference type="AlphaFoldDB" id="A0AA41W505"/>
<dbReference type="PANTHER" id="PTHR33284:SF1">
    <property type="entry name" value="RIBOSOMAL PROTEIN L25_GLN-TRNA SYNTHETASE, ANTI-CODON-BINDING DOMAIN-CONTAINING PROTEIN"/>
    <property type="match status" value="1"/>
</dbReference>